<dbReference type="EMBL" id="CDMZ01000781">
    <property type="protein sequence ID" value="CEM21342.1"/>
    <property type="molecule type" value="Genomic_DNA"/>
</dbReference>
<reference evidence="1" key="1">
    <citation type="submission" date="2014-11" db="EMBL/GenBank/DDBJ databases">
        <authorList>
            <person name="Otto D Thomas"/>
            <person name="Naeem Raeece"/>
        </authorList>
    </citation>
    <scope>NUCLEOTIDE SEQUENCE</scope>
</reference>
<dbReference type="VEuPathDB" id="CryptoDB:Cvel_19624"/>
<sequence>MVVSVQPINVYKNHTRRMFPFDLQDQPNLYYEPEYVKVYASNKAISNAMANFARMTFSKAGGPGSVFVLENAASWAEHQQIVLYNWDQFRKLLALRLQCLYTLMAECGYDPDCLKKAFRKILSRLPPDPFLPQDGVAGHSNVHVRPDPQVLMYLNLLEAALAALQTGEGCLGGQDGIPGTASQPVEIEGSDIEMLAVQPSGKRRRSCEGAKREGLSVADPFITPVREQPSRLYGRVCAEPPVPQEVEYLTLVQKANDLYTNVVGFLQAHGQPLEEDYVKTLMIRNLHQWGVRRDTIPSDAELQELLFCAIHLHKDDSGVDGQAA</sequence>
<protein>
    <submittedName>
        <fullName evidence="1">Uncharacterized protein</fullName>
    </submittedName>
</protein>
<gene>
    <name evidence="1" type="ORF">Cvel_19624</name>
</gene>
<evidence type="ECO:0000313" key="1">
    <source>
        <dbReference type="EMBL" id="CEM21342.1"/>
    </source>
</evidence>
<dbReference type="PhylomeDB" id="A0A0G4G0F3"/>
<name>A0A0G4G0F3_9ALVE</name>
<accession>A0A0G4G0F3</accession>
<organism evidence="1">
    <name type="scientific">Chromera velia CCMP2878</name>
    <dbReference type="NCBI Taxonomy" id="1169474"/>
    <lineage>
        <taxon>Eukaryota</taxon>
        <taxon>Sar</taxon>
        <taxon>Alveolata</taxon>
        <taxon>Colpodellida</taxon>
        <taxon>Chromeraceae</taxon>
        <taxon>Chromera</taxon>
    </lineage>
</organism>
<proteinExistence type="predicted"/>
<dbReference type="AlphaFoldDB" id="A0A0G4G0F3"/>